<evidence type="ECO:0000313" key="2">
    <source>
        <dbReference type="Proteomes" id="UP001497700"/>
    </source>
</evidence>
<dbReference type="EMBL" id="MU393480">
    <property type="protein sequence ID" value="KAI4864843.1"/>
    <property type="molecule type" value="Genomic_DNA"/>
</dbReference>
<comment type="caution">
    <text evidence="1">The sequence shown here is derived from an EMBL/GenBank/DDBJ whole genome shotgun (WGS) entry which is preliminary data.</text>
</comment>
<dbReference type="Proteomes" id="UP001497700">
    <property type="component" value="Unassembled WGS sequence"/>
</dbReference>
<protein>
    <submittedName>
        <fullName evidence="1">Uncharacterized protein</fullName>
    </submittedName>
</protein>
<organism evidence="1 2">
    <name type="scientific">Hypoxylon rubiginosum</name>
    <dbReference type="NCBI Taxonomy" id="110542"/>
    <lineage>
        <taxon>Eukaryota</taxon>
        <taxon>Fungi</taxon>
        <taxon>Dikarya</taxon>
        <taxon>Ascomycota</taxon>
        <taxon>Pezizomycotina</taxon>
        <taxon>Sordariomycetes</taxon>
        <taxon>Xylariomycetidae</taxon>
        <taxon>Xylariales</taxon>
        <taxon>Hypoxylaceae</taxon>
        <taxon>Hypoxylon</taxon>
    </lineage>
</organism>
<name>A0ACB9Z047_9PEZI</name>
<reference evidence="1 2" key="1">
    <citation type="journal article" date="2022" name="New Phytol.">
        <title>Ecological generalism drives hyperdiversity of secondary metabolite gene clusters in xylarialean endophytes.</title>
        <authorList>
            <person name="Franco M.E.E."/>
            <person name="Wisecaver J.H."/>
            <person name="Arnold A.E."/>
            <person name="Ju Y.M."/>
            <person name="Slot J.C."/>
            <person name="Ahrendt S."/>
            <person name="Moore L.P."/>
            <person name="Eastman K.E."/>
            <person name="Scott K."/>
            <person name="Konkel Z."/>
            <person name="Mondo S.J."/>
            <person name="Kuo A."/>
            <person name="Hayes R.D."/>
            <person name="Haridas S."/>
            <person name="Andreopoulos B."/>
            <person name="Riley R."/>
            <person name="LaButti K."/>
            <person name="Pangilinan J."/>
            <person name="Lipzen A."/>
            <person name="Amirebrahimi M."/>
            <person name="Yan J."/>
            <person name="Adam C."/>
            <person name="Keymanesh K."/>
            <person name="Ng V."/>
            <person name="Louie K."/>
            <person name="Northen T."/>
            <person name="Drula E."/>
            <person name="Henrissat B."/>
            <person name="Hsieh H.M."/>
            <person name="Youens-Clark K."/>
            <person name="Lutzoni F."/>
            <person name="Miadlikowska J."/>
            <person name="Eastwood D.C."/>
            <person name="Hamelin R.C."/>
            <person name="Grigoriev I.V."/>
            <person name="U'Ren J.M."/>
        </authorList>
    </citation>
    <scope>NUCLEOTIDE SEQUENCE [LARGE SCALE GENOMIC DNA]</scope>
    <source>
        <strain evidence="1 2">CBS 119005</strain>
    </source>
</reference>
<proteinExistence type="predicted"/>
<evidence type="ECO:0000313" key="1">
    <source>
        <dbReference type="EMBL" id="KAI4864843.1"/>
    </source>
</evidence>
<gene>
    <name evidence="1" type="ORF">F4820DRAFT_470233</name>
</gene>
<accession>A0ACB9Z047</accession>
<sequence length="711" mass="80112">MSPSSVPASGQGLASKLIQSRKRKNDDDGDDEYEPSGTPNTKRPRKDPPSHSEIESKPKPGPRREPHGQPLVWSEKRASLAAALPYYKSHQGSLYTSSLVPYGILVDAQVGTRDHFSSQVIITSLGGGRVIDNDTGKMERDKDQKDDGVPVRALSNNIGRRIVAIAGSGNWLIPVKMPHYYCVLDYFQITDFWWEKIPAKVKEVQQAMVRLEKVDLATRSWFAPKGASREEAREFDVGEYACKTITCGTCNTPSKEKFNWGWACLNKDCEKFFEFALKTNTPLLEYNENFLRERTSYTPTNPEQDARLDSLIPPLPELDDTSLGCEEKYKGGIVCPRCHRCNNRVEWGGWVCESPGCEFRLPMPLRMVPTENILKENNKFKDSRYHHETIRKQVFKNDHYEAAVYILPGEHPNEYAGSVTDFKLNDKAIERDGGINDLYQRMQREDMPLKRRAAKNAGQRIEELTSHFSTNFGAPYKFGVVVKDSAGFHSAPKPVMETLLRLTWAGQEAVRLTHETLEGLKDNQTPEGVIPKEFEPFNEQLVLGYFEKSKISAHDDGEKELGPTVASLSLGSPSMMKWMPKKGLKIGEPENEPDKDTGKTKNPKKQRAPMLKIPLQHGRFMVMHGAAIQKYYNHSVDPAGIHRFAMTCRSIKKETIPDAKQRELAEVDGKIPDEWAAIQYNGNRDTFELKETGQIVSLPGGVVESNDAGHD</sequence>
<keyword evidence="2" id="KW-1185">Reference proteome</keyword>